<dbReference type="Proteomes" id="UP001500383">
    <property type="component" value="Unassembled WGS sequence"/>
</dbReference>
<dbReference type="RefSeq" id="WP_182658841.1">
    <property type="nucleotide sequence ID" value="NZ_BAAAQG010000010.1"/>
</dbReference>
<comment type="caution">
    <text evidence="2">The sequence shown here is derived from an EMBL/GenBank/DDBJ whole genome shotgun (WGS) entry which is preliminary data.</text>
</comment>
<dbReference type="InterPro" id="IPR000073">
    <property type="entry name" value="AB_hydrolase_1"/>
</dbReference>
<dbReference type="GO" id="GO:0016787">
    <property type="term" value="F:hydrolase activity"/>
    <property type="evidence" value="ECO:0007669"/>
    <property type="project" value="UniProtKB-KW"/>
</dbReference>
<reference evidence="2 3" key="1">
    <citation type="journal article" date="2019" name="Int. J. Syst. Evol. Microbiol.">
        <title>The Global Catalogue of Microorganisms (GCM) 10K type strain sequencing project: providing services to taxonomists for standard genome sequencing and annotation.</title>
        <authorList>
            <consortium name="The Broad Institute Genomics Platform"/>
            <consortium name="The Broad Institute Genome Sequencing Center for Infectious Disease"/>
            <person name="Wu L."/>
            <person name="Ma J."/>
        </authorList>
    </citation>
    <scope>NUCLEOTIDE SEQUENCE [LARGE SCALE GENOMIC DNA]</scope>
    <source>
        <strain evidence="2 3">JCM 16002</strain>
    </source>
</reference>
<keyword evidence="3" id="KW-1185">Reference proteome</keyword>
<feature type="domain" description="AB hydrolase-1" evidence="1">
    <location>
        <begin position="25"/>
        <end position="276"/>
    </location>
</feature>
<dbReference type="Pfam" id="PF00561">
    <property type="entry name" value="Abhydrolase_1"/>
    <property type="match status" value="1"/>
</dbReference>
<protein>
    <submittedName>
        <fullName evidence="2">Alpha/beta hydrolase</fullName>
    </submittedName>
</protein>
<evidence type="ECO:0000259" key="1">
    <source>
        <dbReference type="Pfam" id="PF00561"/>
    </source>
</evidence>
<gene>
    <name evidence="2" type="ORF">GCM10009831_23010</name>
</gene>
<dbReference type="PANTHER" id="PTHR43433:SF10">
    <property type="entry name" value="AB HYDROLASE-1 DOMAIN-CONTAINING PROTEIN"/>
    <property type="match status" value="1"/>
</dbReference>
<organism evidence="2 3">
    <name type="scientific">Dietzia cercidiphylli</name>
    <dbReference type="NCBI Taxonomy" id="498199"/>
    <lineage>
        <taxon>Bacteria</taxon>
        <taxon>Bacillati</taxon>
        <taxon>Actinomycetota</taxon>
        <taxon>Actinomycetes</taxon>
        <taxon>Mycobacteriales</taxon>
        <taxon>Dietziaceae</taxon>
        <taxon>Dietzia</taxon>
    </lineage>
</organism>
<proteinExistence type="predicted"/>
<dbReference type="SUPFAM" id="SSF53474">
    <property type="entry name" value="alpha/beta-Hydrolases"/>
    <property type="match status" value="1"/>
</dbReference>
<dbReference type="EMBL" id="BAAAQG010000010">
    <property type="protein sequence ID" value="GAA1712718.1"/>
    <property type="molecule type" value="Genomic_DNA"/>
</dbReference>
<dbReference type="PANTHER" id="PTHR43433">
    <property type="entry name" value="HYDROLASE, ALPHA/BETA FOLD FAMILY PROTEIN"/>
    <property type="match status" value="1"/>
</dbReference>
<accession>A0ABN2IVN4</accession>
<evidence type="ECO:0000313" key="3">
    <source>
        <dbReference type="Proteomes" id="UP001500383"/>
    </source>
</evidence>
<dbReference type="InterPro" id="IPR050471">
    <property type="entry name" value="AB_hydrolase"/>
</dbReference>
<name>A0ABN2IVN4_9ACTN</name>
<sequence>MSDHMIRVDGRRIAVHECGDPAGQPVIHFHGTPGSRLEMDFGSDLAERAGVRVIGVDRPGYGLSDPGPISPGGVARDVLAVADELGVARFAVSAWSGGGAFALATAAAAPDRVMRVGIAGGLAPFDRMPGAREALTAGDLEALSHLPGDPARAAELFRSGNSGILDAMLSVRDDETAPWVDWMWADSDAAVIADPAARRALFVNFREALRQGTGAIAWDNVAFVGPWGFRVEDVRAHVHLCYGDDDEMAPPANGRWLAEHLGAADLTVYAGEGHLLPLAHWGEMLRALTTCGS</sequence>
<dbReference type="InterPro" id="IPR029058">
    <property type="entry name" value="AB_hydrolase_fold"/>
</dbReference>
<keyword evidence="2" id="KW-0378">Hydrolase</keyword>
<dbReference type="Gene3D" id="3.40.50.1820">
    <property type="entry name" value="alpha/beta hydrolase"/>
    <property type="match status" value="1"/>
</dbReference>
<evidence type="ECO:0000313" key="2">
    <source>
        <dbReference type="EMBL" id="GAA1712718.1"/>
    </source>
</evidence>